<dbReference type="InterPro" id="IPR006062">
    <property type="entry name" value="His_biosynth"/>
</dbReference>
<comment type="pathway">
    <text evidence="3 9">Amino-acid biosynthesis; L-histidine biosynthesis; L-histidine from 5-phospho-alpha-D-ribose 1-diphosphate: step 4/9.</text>
</comment>
<dbReference type="InterPro" id="IPR013785">
    <property type="entry name" value="Aldolase_TIM"/>
</dbReference>
<dbReference type="PANTHER" id="PTHR43090">
    <property type="entry name" value="1-(5-PHOSPHORIBOSYL)-5-[(5-PHOSPHORIBOSYLAMINO)METHYLIDENEAMINO] IMIDAZOLE-4-CARBOXAMIDE ISOMERASE"/>
    <property type="match status" value="1"/>
</dbReference>
<evidence type="ECO:0000313" key="11">
    <source>
        <dbReference type="EMBL" id="CAF0694955.1"/>
    </source>
</evidence>
<dbReference type="GO" id="GO:0003949">
    <property type="term" value="F:1-(5-phosphoribosyl)-5-[(5-phosphoribosylamino)methylideneamino]imidazole-4-carboxamide isomerase activity"/>
    <property type="evidence" value="ECO:0007669"/>
    <property type="project" value="UniProtKB-UniRule"/>
</dbReference>
<dbReference type="Proteomes" id="UP000663859">
    <property type="component" value="Unassembled WGS sequence"/>
</dbReference>
<evidence type="ECO:0000313" key="12">
    <source>
        <dbReference type="Proteomes" id="UP000663859"/>
    </source>
</evidence>
<dbReference type="GO" id="GO:0000105">
    <property type="term" value="P:L-histidine biosynthetic process"/>
    <property type="evidence" value="ECO:0007669"/>
    <property type="project" value="UniProtKB-UniRule"/>
</dbReference>
<comment type="caution">
    <text evidence="11">The sequence shown here is derived from an EMBL/GenBank/DDBJ whole genome shotgun (WGS) entry which is preliminary data.</text>
</comment>
<dbReference type="AlphaFoldDB" id="A0A8J2BK35"/>
<dbReference type="Gene3D" id="3.20.20.70">
    <property type="entry name" value="Aldolase class I"/>
    <property type="match status" value="1"/>
</dbReference>
<dbReference type="EC" id="5.3.1.16" evidence="9"/>
<evidence type="ECO:0000256" key="7">
    <source>
        <dbReference type="ARBA" id="ARBA00023102"/>
    </source>
</evidence>
<evidence type="ECO:0000256" key="4">
    <source>
        <dbReference type="ARBA" id="ARBA00009667"/>
    </source>
</evidence>
<evidence type="ECO:0000256" key="6">
    <source>
        <dbReference type="ARBA" id="ARBA00022605"/>
    </source>
</evidence>
<dbReference type="GO" id="GO:0005737">
    <property type="term" value="C:cytoplasm"/>
    <property type="evidence" value="ECO:0007669"/>
    <property type="project" value="UniProtKB-SubCell"/>
</dbReference>
<sequence length="235" mass="25714">MDLYQGQVVRLLQGRKDKLWVYGKDPVAVAQKWKEAGARRLHVVDLDGAFEGEPRQLHWVRRIVESTGLALQLGGGIRSEWAVEQALESGARWILLGTVAAENPSLAAQIVRRFGSDRIGVALDARKERVVTRGWVQRSQRTVMGLALELRAAGIERFLYTDTSVDGTLGGPDMEGIEKLVGSVGGLWMASGGIGGLEDLRKLARVGGLYGVVVGRALYEERLDLREALSLEGVR</sequence>
<keyword evidence="12" id="KW-1185">Reference proteome</keyword>
<feature type="active site" description="Proton donor" evidence="9">
    <location>
        <position position="124"/>
    </location>
</feature>
<comment type="similarity">
    <text evidence="4 9 10">Belongs to the HisA/HisF family.</text>
</comment>
<dbReference type="PANTHER" id="PTHR43090:SF2">
    <property type="entry name" value="1-(5-PHOSPHORIBOSYL)-5-[(5-PHOSPHORIBOSYLAMINO)METHYLIDENEAMINO] IMIDAZOLE-4-CARBOXAMIDE ISOMERASE"/>
    <property type="match status" value="1"/>
</dbReference>
<evidence type="ECO:0000256" key="3">
    <source>
        <dbReference type="ARBA" id="ARBA00005133"/>
    </source>
</evidence>
<dbReference type="CDD" id="cd04732">
    <property type="entry name" value="HisA"/>
    <property type="match status" value="1"/>
</dbReference>
<reference evidence="11" key="1">
    <citation type="submission" date="2021-02" db="EMBL/GenBank/DDBJ databases">
        <authorList>
            <person name="Cremers G."/>
            <person name="Picone N."/>
        </authorList>
    </citation>
    <scope>NUCLEOTIDE SEQUENCE</scope>
    <source>
        <strain evidence="11">PQ17</strain>
    </source>
</reference>
<dbReference type="InterPro" id="IPR011060">
    <property type="entry name" value="RibuloseP-bd_barrel"/>
</dbReference>
<dbReference type="GO" id="GO:0000162">
    <property type="term" value="P:L-tryptophan biosynthetic process"/>
    <property type="evidence" value="ECO:0007669"/>
    <property type="project" value="TreeGrafter"/>
</dbReference>
<evidence type="ECO:0000256" key="2">
    <source>
        <dbReference type="ARBA" id="ARBA00004496"/>
    </source>
</evidence>
<dbReference type="RefSeq" id="WP_174583053.1">
    <property type="nucleotide sequence ID" value="NZ_CAJNOB010000010.1"/>
</dbReference>
<feature type="active site" description="Proton acceptor" evidence="9">
    <location>
        <position position="2"/>
    </location>
</feature>
<dbReference type="SUPFAM" id="SSF51366">
    <property type="entry name" value="Ribulose-phoshate binding barrel"/>
    <property type="match status" value="1"/>
</dbReference>
<protein>
    <recommendedName>
        <fullName evidence="9">1-(5-phosphoribosyl)-5-[(5-phosphoribosylamino)methylideneamino] imidazole-4-carboxamide isomerase</fullName>
        <ecNumber evidence="9">5.3.1.16</ecNumber>
    </recommendedName>
    <alternativeName>
        <fullName evidence="9">Phosphoribosylformimino-5-aminoimidazole carboxamide ribotide isomerase</fullName>
    </alternativeName>
</protein>
<accession>A0A8J2BK35</accession>
<comment type="subcellular location">
    <subcellularLocation>
        <location evidence="2 9">Cytoplasm</location>
    </subcellularLocation>
</comment>
<dbReference type="InterPro" id="IPR023016">
    <property type="entry name" value="HisA/PriA"/>
</dbReference>
<evidence type="ECO:0000256" key="5">
    <source>
        <dbReference type="ARBA" id="ARBA00022490"/>
    </source>
</evidence>
<dbReference type="UniPathway" id="UPA00031">
    <property type="reaction ID" value="UER00009"/>
</dbReference>
<dbReference type="HAMAP" id="MF_01014">
    <property type="entry name" value="HisA"/>
    <property type="match status" value="1"/>
</dbReference>
<evidence type="ECO:0000256" key="10">
    <source>
        <dbReference type="RuleBase" id="RU003657"/>
    </source>
</evidence>
<comment type="catalytic activity">
    <reaction evidence="1 9">
        <text>1-(5-phospho-beta-D-ribosyl)-5-[(5-phospho-beta-D-ribosylamino)methylideneamino]imidazole-4-carboxamide = 5-[(5-phospho-1-deoxy-D-ribulos-1-ylimino)methylamino]-1-(5-phospho-beta-D-ribosyl)imidazole-4-carboxamide</text>
        <dbReference type="Rhea" id="RHEA:15469"/>
        <dbReference type="ChEBI" id="CHEBI:58435"/>
        <dbReference type="ChEBI" id="CHEBI:58525"/>
        <dbReference type="EC" id="5.3.1.16"/>
    </reaction>
</comment>
<keyword evidence="6 9" id="KW-0028">Amino-acid biosynthesis</keyword>
<proteinExistence type="inferred from homology"/>
<evidence type="ECO:0000256" key="8">
    <source>
        <dbReference type="ARBA" id="ARBA00023235"/>
    </source>
</evidence>
<dbReference type="FunFam" id="3.20.20.70:FF:000009">
    <property type="entry name" value="1-(5-phosphoribosyl)-5-[(5-phosphoribosylamino)methylideneamino] imidazole-4-carboxamide isomerase"/>
    <property type="match status" value="1"/>
</dbReference>
<evidence type="ECO:0000256" key="1">
    <source>
        <dbReference type="ARBA" id="ARBA00000901"/>
    </source>
</evidence>
<keyword evidence="8 9" id="KW-0413">Isomerase</keyword>
<keyword evidence="7 9" id="KW-0368">Histidine biosynthesis</keyword>
<organism evidence="11 12">
    <name type="scientific">Candidatus Methylacidithermus pantelleriae</name>
    <dbReference type="NCBI Taxonomy" id="2744239"/>
    <lineage>
        <taxon>Bacteria</taxon>
        <taxon>Pseudomonadati</taxon>
        <taxon>Verrucomicrobiota</taxon>
        <taxon>Methylacidiphilae</taxon>
        <taxon>Methylacidiphilales</taxon>
        <taxon>Methylacidiphilaceae</taxon>
        <taxon>Candidatus Methylacidithermus</taxon>
    </lineage>
</organism>
<dbReference type="EMBL" id="CAJNOB010000010">
    <property type="protein sequence ID" value="CAF0694955.1"/>
    <property type="molecule type" value="Genomic_DNA"/>
</dbReference>
<dbReference type="Pfam" id="PF00977">
    <property type="entry name" value="His_biosynth"/>
    <property type="match status" value="1"/>
</dbReference>
<evidence type="ECO:0000256" key="9">
    <source>
        <dbReference type="HAMAP-Rule" id="MF_01014"/>
    </source>
</evidence>
<dbReference type="InterPro" id="IPR044524">
    <property type="entry name" value="Isoase_HisA-like"/>
</dbReference>
<gene>
    <name evidence="9 11" type="primary">hisA</name>
    <name evidence="11" type="ORF">MPNT_180008</name>
</gene>
<keyword evidence="5 9" id="KW-0963">Cytoplasm</keyword>
<name>A0A8J2BK35_9BACT</name>